<comment type="caution">
    <text evidence="1">The sequence shown here is derived from an EMBL/GenBank/DDBJ whole genome shotgun (WGS) entry which is preliminary data.</text>
</comment>
<keyword evidence="2" id="KW-1185">Reference proteome</keyword>
<protein>
    <submittedName>
        <fullName evidence="1">Uncharacterized protein</fullName>
    </submittedName>
</protein>
<dbReference type="EMBL" id="BMAT01012025">
    <property type="protein sequence ID" value="GFR83782.1"/>
    <property type="molecule type" value="Genomic_DNA"/>
</dbReference>
<sequence>MSLCWHWAHHQLKQWKPSLHGSYLSETQQSKIACERCGIRSTSLMSLSCLGDRHLDDRRHLGVGNASTDRFFTSFSTHLHNNAIFVSGTLTGGIGLPSSLFQTSNLITAKSAESFDGIHGLSSSNLTTCLKFEYRKF</sequence>
<organism evidence="1 2">
    <name type="scientific">Elysia marginata</name>
    <dbReference type="NCBI Taxonomy" id="1093978"/>
    <lineage>
        <taxon>Eukaryota</taxon>
        <taxon>Metazoa</taxon>
        <taxon>Spiralia</taxon>
        <taxon>Lophotrochozoa</taxon>
        <taxon>Mollusca</taxon>
        <taxon>Gastropoda</taxon>
        <taxon>Heterobranchia</taxon>
        <taxon>Euthyneura</taxon>
        <taxon>Panpulmonata</taxon>
        <taxon>Sacoglossa</taxon>
        <taxon>Placobranchoidea</taxon>
        <taxon>Plakobranchidae</taxon>
        <taxon>Elysia</taxon>
    </lineage>
</organism>
<evidence type="ECO:0000313" key="2">
    <source>
        <dbReference type="Proteomes" id="UP000762676"/>
    </source>
</evidence>
<proteinExistence type="predicted"/>
<dbReference type="Proteomes" id="UP000762676">
    <property type="component" value="Unassembled WGS sequence"/>
</dbReference>
<dbReference type="AlphaFoldDB" id="A0AAV4GDL7"/>
<gene>
    <name evidence="1" type="ORF">ElyMa_005983600</name>
</gene>
<reference evidence="1 2" key="1">
    <citation type="journal article" date="2021" name="Elife">
        <title>Chloroplast acquisition without the gene transfer in kleptoplastic sea slugs, Plakobranchus ocellatus.</title>
        <authorList>
            <person name="Maeda T."/>
            <person name="Takahashi S."/>
            <person name="Yoshida T."/>
            <person name="Shimamura S."/>
            <person name="Takaki Y."/>
            <person name="Nagai Y."/>
            <person name="Toyoda A."/>
            <person name="Suzuki Y."/>
            <person name="Arimoto A."/>
            <person name="Ishii H."/>
            <person name="Satoh N."/>
            <person name="Nishiyama T."/>
            <person name="Hasebe M."/>
            <person name="Maruyama T."/>
            <person name="Minagawa J."/>
            <person name="Obokata J."/>
            <person name="Shigenobu S."/>
        </authorList>
    </citation>
    <scope>NUCLEOTIDE SEQUENCE [LARGE SCALE GENOMIC DNA]</scope>
</reference>
<accession>A0AAV4GDL7</accession>
<name>A0AAV4GDL7_9GAST</name>
<evidence type="ECO:0000313" key="1">
    <source>
        <dbReference type="EMBL" id="GFR83782.1"/>
    </source>
</evidence>